<dbReference type="Pfam" id="PF04851">
    <property type="entry name" value="ResIII"/>
    <property type="match status" value="1"/>
</dbReference>
<keyword evidence="7" id="KW-1185">Reference proteome</keyword>
<evidence type="ECO:0000313" key="7">
    <source>
        <dbReference type="Proteomes" id="UP000182762"/>
    </source>
</evidence>
<dbReference type="SMART" id="SM00490">
    <property type="entry name" value="HELICc"/>
    <property type="match status" value="1"/>
</dbReference>
<evidence type="ECO:0000259" key="5">
    <source>
        <dbReference type="PROSITE" id="PS51194"/>
    </source>
</evidence>
<dbReference type="PROSITE" id="PS51192">
    <property type="entry name" value="HELICASE_ATP_BIND_1"/>
    <property type="match status" value="1"/>
</dbReference>
<dbReference type="PANTHER" id="PTHR30580:SF1">
    <property type="entry name" value="COMF OPERON PROTEIN 1"/>
    <property type="match status" value="1"/>
</dbReference>
<keyword evidence="2" id="KW-0067">ATP-binding</keyword>
<evidence type="ECO:0000256" key="1">
    <source>
        <dbReference type="ARBA" id="ARBA00022741"/>
    </source>
</evidence>
<feature type="domain" description="Helicase C-terminal" evidence="5">
    <location>
        <begin position="346"/>
        <end position="490"/>
    </location>
</feature>
<accession>A0A1I5ZX48</accession>
<dbReference type="InterPro" id="IPR006935">
    <property type="entry name" value="Helicase/UvrB_N"/>
</dbReference>
<dbReference type="Gene3D" id="3.40.50.300">
    <property type="entry name" value="P-loop containing nucleotide triphosphate hydrolases"/>
    <property type="match status" value="2"/>
</dbReference>
<organism evidence="6 7">
    <name type="scientific">Priestia endophytica DSM 13796</name>
    <dbReference type="NCBI Taxonomy" id="1121089"/>
    <lineage>
        <taxon>Bacteria</taxon>
        <taxon>Bacillati</taxon>
        <taxon>Bacillota</taxon>
        <taxon>Bacilli</taxon>
        <taxon>Bacillales</taxon>
        <taxon>Bacillaceae</taxon>
        <taxon>Priestia</taxon>
    </lineage>
</organism>
<protein>
    <submittedName>
        <fullName evidence="6">Competence protein ComFA</fullName>
    </submittedName>
</protein>
<gene>
    <name evidence="6" type="ORF">SAMN02745910_02303</name>
</gene>
<keyword evidence="1" id="KW-0547">Nucleotide-binding</keyword>
<evidence type="ECO:0000313" key="6">
    <source>
        <dbReference type="EMBL" id="SFQ60962.1"/>
    </source>
</evidence>
<reference evidence="6 7" key="1">
    <citation type="submission" date="2016-10" db="EMBL/GenBank/DDBJ databases">
        <authorList>
            <person name="Varghese N."/>
            <person name="Submissions S."/>
        </authorList>
    </citation>
    <scope>NUCLEOTIDE SEQUENCE [LARGE SCALE GENOMIC DNA]</scope>
    <source>
        <strain evidence="6 7">DSM 13796</strain>
    </source>
</reference>
<proteinExistence type="predicted"/>
<dbReference type="EMBL" id="FOXX01000005">
    <property type="protein sequence ID" value="SFQ60962.1"/>
    <property type="molecule type" value="Genomic_DNA"/>
</dbReference>
<dbReference type="SMART" id="SM00487">
    <property type="entry name" value="DEXDc"/>
    <property type="match status" value="1"/>
</dbReference>
<dbReference type="RefSeq" id="WP_061804742.1">
    <property type="nucleotide sequence ID" value="NZ_FOXX01000005.1"/>
</dbReference>
<sequence length="490" mass="56073">MLFTVEDNKLVFSPQEGQPISYHSTYTFYPINDAYPFSQKLQEELSQRKLLLTELSVPFITLYEHYKEGYVQIIKGINKKKDICQCNRCGNTVLQKFGAFPCYTCKEMCFYCRACIGMGRISMCTPLFVWSGPIYKKREHPAFLAWNGKLSEMQQKGAEAIKETIQGKGELLVWAACGAGKTEMLFEGINYALSQGENVLIATPRADVVRELKPRIAQAFPYSSVIALYGGSEDRGKSGAITISTTHQMLRYEKAFDVVIVDEVDAFPFSYDKMLQQAVENVKKQSCATILLTATPNRQWQREIRRGRRDAFVLPARYHRREIPVPHMIWCGNWKKQLLKNELPWKLKKWLKERREKQVFLFVPSIEVIPKIVGIIKKGEKQTEGVHAEDHDREKKVLRFRNGETRILVTTTILERGVTVPNIDVAVLGAEEDIFTESALVQIGGRVGRSANYPNGDVTLFHFGRTQEMIRARKQILSLNEKARKMGLIE</sequence>
<dbReference type="InterPro" id="IPR014001">
    <property type="entry name" value="Helicase_ATP-bd"/>
</dbReference>
<dbReference type="Pfam" id="PF00271">
    <property type="entry name" value="Helicase_C"/>
    <property type="match status" value="1"/>
</dbReference>
<dbReference type="PANTHER" id="PTHR30580">
    <property type="entry name" value="PRIMOSOMAL PROTEIN N"/>
    <property type="match status" value="1"/>
</dbReference>
<keyword evidence="3" id="KW-0238">DNA-binding</keyword>
<evidence type="ECO:0000256" key="3">
    <source>
        <dbReference type="ARBA" id="ARBA00023125"/>
    </source>
</evidence>
<name>A0A1I5ZX48_9BACI</name>
<dbReference type="GeneID" id="93710957"/>
<evidence type="ECO:0000256" key="2">
    <source>
        <dbReference type="ARBA" id="ARBA00022840"/>
    </source>
</evidence>
<feature type="domain" description="Helicase ATP-binding" evidence="4">
    <location>
        <begin position="162"/>
        <end position="314"/>
    </location>
</feature>
<evidence type="ECO:0000259" key="4">
    <source>
        <dbReference type="PROSITE" id="PS51192"/>
    </source>
</evidence>
<dbReference type="InterPro" id="IPR027417">
    <property type="entry name" value="P-loop_NTPase"/>
</dbReference>
<comment type="caution">
    <text evidence="6">The sequence shown here is derived from an EMBL/GenBank/DDBJ whole genome shotgun (WGS) entry which is preliminary data.</text>
</comment>
<dbReference type="Proteomes" id="UP000182762">
    <property type="component" value="Unassembled WGS sequence"/>
</dbReference>
<dbReference type="InterPro" id="IPR001650">
    <property type="entry name" value="Helicase_C-like"/>
</dbReference>
<dbReference type="PROSITE" id="PS51194">
    <property type="entry name" value="HELICASE_CTER"/>
    <property type="match status" value="1"/>
</dbReference>
<dbReference type="SUPFAM" id="SSF52540">
    <property type="entry name" value="P-loop containing nucleoside triphosphate hydrolases"/>
    <property type="match status" value="1"/>
</dbReference>